<protein>
    <recommendedName>
        <fullName evidence="3">Excreted virulence factor EspC, type VII ESX diderm</fullName>
    </recommendedName>
</protein>
<dbReference type="AlphaFoldDB" id="A0A848KHE3"/>
<reference evidence="1 2" key="1">
    <citation type="submission" date="2019-05" db="EMBL/GenBank/DDBJ databases">
        <authorList>
            <person name="Lee S.D."/>
        </authorList>
    </citation>
    <scope>NUCLEOTIDE SEQUENCE [LARGE SCALE GENOMIC DNA]</scope>
    <source>
        <strain evidence="1 2">YC2-7</strain>
    </source>
</reference>
<dbReference type="EMBL" id="VCQU01000004">
    <property type="protein sequence ID" value="NMN96132.1"/>
    <property type="molecule type" value="Genomic_DNA"/>
</dbReference>
<dbReference type="Proteomes" id="UP000535543">
    <property type="component" value="Unassembled WGS sequence"/>
</dbReference>
<organism evidence="1 2">
    <name type="scientific">Antrihabitans stalactiti</name>
    <dbReference type="NCBI Taxonomy" id="2584121"/>
    <lineage>
        <taxon>Bacteria</taxon>
        <taxon>Bacillati</taxon>
        <taxon>Actinomycetota</taxon>
        <taxon>Actinomycetes</taxon>
        <taxon>Mycobacteriales</taxon>
        <taxon>Nocardiaceae</taxon>
        <taxon>Antrihabitans</taxon>
    </lineage>
</organism>
<evidence type="ECO:0000313" key="2">
    <source>
        <dbReference type="Proteomes" id="UP000535543"/>
    </source>
</evidence>
<gene>
    <name evidence="1" type="ORF">FGL95_13925</name>
</gene>
<evidence type="ECO:0000313" key="1">
    <source>
        <dbReference type="EMBL" id="NMN96132.1"/>
    </source>
</evidence>
<accession>A0A848KHE3</accession>
<comment type="caution">
    <text evidence="1">The sequence shown here is derived from an EMBL/GenBank/DDBJ whole genome shotgun (WGS) entry which is preliminary data.</text>
</comment>
<evidence type="ECO:0008006" key="3">
    <source>
        <dbReference type="Google" id="ProtNLM"/>
    </source>
</evidence>
<proteinExistence type="predicted"/>
<reference evidence="1 2" key="2">
    <citation type="submission" date="2020-06" db="EMBL/GenBank/DDBJ databases">
        <title>Antribacter stalactiti gen. nov., sp. nov., a new member of the family Nacardiaceae isolated from a cave.</title>
        <authorList>
            <person name="Kim I.S."/>
        </authorList>
    </citation>
    <scope>NUCLEOTIDE SEQUENCE [LARGE SCALE GENOMIC DNA]</scope>
    <source>
        <strain evidence="1 2">YC2-7</strain>
    </source>
</reference>
<sequence length="106" mass="10381">MELEAKTDEIVGYGGVAAEMASTLAKTGAAAAAADPAVLGPAFGLIGGDFVAAFTAAHATHVASINQLASLVESMGTIAVSNAANYVAVEAETIANIETTSVGIEA</sequence>
<keyword evidence="2" id="KW-1185">Reference proteome</keyword>
<name>A0A848KHE3_9NOCA</name>
<dbReference type="RefSeq" id="WP_169587721.1">
    <property type="nucleotide sequence ID" value="NZ_VCQU01000004.1"/>
</dbReference>